<dbReference type="GO" id="GO:0004965">
    <property type="term" value="F:G protein-coupled GABA receptor activity"/>
    <property type="evidence" value="ECO:0007669"/>
    <property type="project" value="InterPro"/>
</dbReference>
<evidence type="ECO:0000256" key="2">
    <source>
        <dbReference type="ARBA" id="ARBA00022692"/>
    </source>
</evidence>
<reference evidence="13" key="1">
    <citation type="submission" date="2020-06" db="EMBL/GenBank/DDBJ databases">
        <authorList>
            <consortium name="Plant Systems Biology data submission"/>
        </authorList>
    </citation>
    <scope>NUCLEOTIDE SEQUENCE</scope>
    <source>
        <strain evidence="13">D6</strain>
    </source>
</reference>
<name>A0A9N8E136_9STRA</name>
<evidence type="ECO:0000256" key="10">
    <source>
        <dbReference type="SAM" id="Phobius"/>
    </source>
</evidence>
<feature type="chain" id="PRO_5040464220" evidence="11">
    <location>
        <begin position="32"/>
        <end position="963"/>
    </location>
</feature>
<evidence type="ECO:0000256" key="9">
    <source>
        <dbReference type="SAM" id="MobiDB-lite"/>
    </source>
</evidence>
<dbReference type="AlphaFoldDB" id="A0A9N8E136"/>
<keyword evidence="4" id="KW-0297">G-protein coupled receptor</keyword>
<dbReference type="InterPro" id="IPR017978">
    <property type="entry name" value="GPCR_3_C"/>
</dbReference>
<evidence type="ECO:0000256" key="4">
    <source>
        <dbReference type="ARBA" id="ARBA00023040"/>
    </source>
</evidence>
<keyword evidence="11" id="KW-0732">Signal</keyword>
<proteinExistence type="predicted"/>
<dbReference type="PANTHER" id="PTHR10519">
    <property type="entry name" value="GABA-B RECEPTOR"/>
    <property type="match status" value="1"/>
</dbReference>
<feature type="transmembrane region" description="Helical" evidence="10">
    <location>
        <begin position="677"/>
        <end position="698"/>
    </location>
</feature>
<evidence type="ECO:0000313" key="13">
    <source>
        <dbReference type="EMBL" id="CAB9512538.1"/>
    </source>
</evidence>
<feature type="domain" description="G-protein coupled receptors family 3 profile" evidence="12">
    <location>
        <begin position="567"/>
        <end position="840"/>
    </location>
</feature>
<gene>
    <name evidence="13" type="ORF">SEMRO_541_G163190.1</name>
</gene>
<accession>A0A9N8E136</accession>
<keyword evidence="5 10" id="KW-0472">Membrane</keyword>
<evidence type="ECO:0000256" key="3">
    <source>
        <dbReference type="ARBA" id="ARBA00022989"/>
    </source>
</evidence>
<comment type="caution">
    <text evidence="13">The sequence shown here is derived from an EMBL/GenBank/DDBJ whole genome shotgun (WGS) entry which is preliminary data.</text>
</comment>
<dbReference type="PRINTS" id="PR01176">
    <property type="entry name" value="GABABRECEPTR"/>
</dbReference>
<evidence type="ECO:0000256" key="7">
    <source>
        <dbReference type="ARBA" id="ARBA00023180"/>
    </source>
</evidence>
<dbReference type="InterPro" id="IPR002455">
    <property type="entry name" value="GPCR3_GABA-B"/>
</dbReference>
<feature type="transmembrane region" description="Helical" evidence="10">
    <location>
        <begin position="827"/>
        <end position="846"/>
    </location>
</feature>
<dbReference type="PROSITE" id="PS50259">
    <property type="entry name" value="G_PROTEIN_RECEP_F3_4"/>
    <property type="match status" value="1"/>
</dbReference>
<dbReference type="GO" id="GO:0007214">
    <property type="term" value="P:gamma-aminobutyric acid signaling pathway"/>
    <property type="evidence" value="ECO:0007669"/>
    <property type="project" value="TreeGrafter"/>
</dbReference>
<keyword evidence="3 10" id="KW-1133">Transmembrane helix</keyword>
<dbReference type="GO" id="GO:0038039">
    <property type="term" value="C:G protein-coupled receptor heterodimeric complex"/>
    <property type="evidence" value="ECO:0007669"/>
    <property type="project" value="TreeGrafter"/>
</dbReference>
<feature type="transmembrane region" description="Helical" evidence="10">
    <location>
        <begin position="794"/>
        <end position="815"/>
    </location>
</feature>
<keyword evidence="8" id="KW-0807">Transducer</keyword>
<feature type="transmembrane region" description="Helical" evidence="10">
    <location>
        <begin position="605"/>
        <end position="625"/>
    </location>
</feature>
<keyword evidence="14" id="KW-1185">Reference proteome</keyword>
<evidence type="ECO:0000256" key="5">
    <source>
        <dbReference type="ARBA" id="ARBA00023136"/>
    </source>
</evidence>
<dbReference type="Pfam" id="PF00003">
    <property type="entry name" value="7tm_3"/>
    <property type="match status" value="1"/>
</dbReference>
<feature type="signal peptide" evidence="11">
    <location>
        <begin position="1"/>
        <end position="31"/>
    </location>
</feature>
<feature type="transmembrane region" description="Helical" evidence="10">
    <location>
        <begin position="756"/>
        <end position="773"/>
    </location>
</feature>
<evidence type="ECO:0000256" key="8">
    <source>
        <dbReference type="ARBA" id="ARBA00023224"/>
    </source>
</evidence>
<keyword evidence="2 10" id="KW-0812">Transmembrane</keyword>
<comment type="subcellular location">
    <subcellularLocation>
        <location evidence="1">Membrane</location>
        <topology evidence="1">Multi-pass membrane protein</topology>
    </subcellularLocation>
</comment>
<keyword evidence="6 13" id="KW-0675">Receptor</keyword>
<feature type="transmembrane region" description="Helical" evidence="10">
    <location>
        <begin position="637"/>
        <end position="656"/>
    </location>
</feature>
<evidence type="ECO:0000313" key="14">
    <source>
        <dbReference type="Proteomes" id="UP001153069"/>
    </source>
</evidence>
<organism evidence="13 14">
    <name type="scientific">Seminavis robusta</name>
    <dbReference type="NCBI Taxonomy" id="568900"/>
    <lineage>
        <taxon>Eukaryota</taxon>
        <taxon>Sar</taxon>
        <taxon>Stramenopiles</taxon>
        <taxon>Ochrophyta</taxon>
        <taxon>Bacillariophyta</taxon>
        <taxon>Bacillariophyceae</taxon>
        <taxon>Bacillariophycidae</taxon>
        <taxon>Naviculales</taxon>
        <taxon>Naviculaceae</taxon>
        <taxon>Seminavis</taxon>
    </lineage>
</organism>
<sequence length="963" mass="108025">MNPTKRQPTLPRNWSVLLILSLSVFQTTVEAVIACENTATCETLLRPGSECIDGVCSNPLAAGCLRNYLGPERFPHRRICSSHDGYYGKQNMEEAELEYSFDPDSAHCDLPAIDYNEIRALLQNWDSTVLTAWIVQILLSEVARVPVSIEGSGWDTVANFYDPLYRLHYSPSSYDYDAMQRAKDENDCRPTVFQNDQERAHRDGMENATGEYQSCAHVMPEAWAGQRSIYRQLENDGLIEPAEGTGGVAKYSWYVPRFVAEKDPTLLSHYGLRGSEARKKLAATFKRPTTWKQYCDEVAPTKCLGPGNNNLTEPIATRPPETEEEEQQYFVPGLYHGHFRATKENDCENYPNSCTGHIANVICDWSTFVVPQAYHNDIAVESNGPEMNGGYPFLRMLEVYQAANYTKSPVLFYWFTPDRMLQSFLGTDAEFQEILLPVPSQKCVDARVSEEGRCSEHILDQVGPPEGACGSEPHTYQKLIVSNLFDDNAALPLAQQSPAYATVKRFRISDLQIASIFDYWYDRGVDEWGYDPRDAVCRWVAENLDELQRFVPRTYPRQVQESNVHGVQSIALAISVFTCVVTVATALAVYIYREKTVMKYAQIEFVQLILTGLFFVCLGAFIGALQPTTGTCITSVWLVQLGYTLELVPLIVKVGAIHRLMAASRRMRRIKLKRWHLIRTVVLVVLAVVVYLLCHTVLDPPMRQKEILLPGTTTTINAANENGDNEQDGYEPLVFHDLEINYYCAPNERFWAMVQMGWQVFLLFMAVALAVQTRHVVSEFNESRRLGIMCYSHFLFLVLRIIVLSLESTVALSRLQAFASLALSGDTFATLVIYFAPMLHSAVWNIRPRHRMSASMINARPPQGSGWFYPAAIAQNIIERVSATSGAVVEAVVGAPAVDMTPSDDDSDPGDHDEHAKVPVAVSCLNDTVEPTDHPESRETRSGSTCTGNENVGDEFSEEQVAT</sequence>
<dbReference type="EMBL" id="CAICTM010000540">
    <property type="protein sequence ID" value="CAB9512538.1"/>
    <property type="molecule type" value="Genomic_DNA"/>
</dbReference>
<feature type="region of interest" description="Disordered" evidence="9">
    <location>
        <begin position="898"/>
        <end position="963"/>
    </location>
</feature>
<feature type="compositionally biased region" description="Acidic residues" evidence="9">
    <location>
        <begin position="952"/>
        <end position="963"/>
    </location>
</feature>
<dbReference type="Proteomes" id="UP001153069">
    <property type="component" value="Unassembled WGS sequence"/>
</dbReference>
<evidence type="ECO:0000256" key="1">
    <source>
        <dbReference type="ARBA" id="ARBA00004141"/>
    </source>
</evidence>
<feature type="transmembrane region" description="Helical" evidence="10">
    <location>
        <begin position="570"/>
        <end position="593"/>
    </location>
</feature>
<feature type="compositionally biased region" description="Basic and acidic residues" evidence="9">
    <location>
        <begin position="931"/>
        <end position="941"/>
    </location>
</feature>
<protein>
    <submittedName>
        <fullName evidence="13">Gamma-aminobutyric acid (GABA) B receptor</fullName>
    </submittedName>
</protein>
<keyword evidence="7" id="KW-0325">Glycoprotein</keyword>
<evidence type="ECO:0000256" key="6">
    <source>
        <dbReference type="ARBA" id="ARBA00023170"/>
    </source>
</evidence>
<dbReference type="OrthoDB" id="46290at2759"/>
<evidence type="ECO:0000259" key="12">
    <source>
        <dbReference type="PROSITE" id="PS50259"/>
    </source>
</evidence>
<dbReference type="PANTHER" id="PTHR10519:SF20">
    <property type="entry name" value="G-PROTEIN COUPLED RECEPTOR 156-RELATED"/>
    <property type="match status" value="1"/>
</dbReference>
<evidence type="ECO:0000256" key="11">
    <source>
        <dbReference type="SAM" id="SignalP"/>
    </source>
</evidence>